<reference evidence="3 4" key="1">
    <citation type="submission" date="2016-09" db="EMBL/GenBank/DDBJ databases">
        <title>Desulfuribacillus arsenicus sp. nov., an obligately anaerobic, dissimilatory arsenic- and antimonate-reducing bacterium isolated from anoxic sediments.</title>
        <authorList>
            <person name="Abin C.A."/>
            <person name="Hollibaugh J.T."/>
        </authorList>
    </citation>
    <scope>NUCLEOTIDE SEQUENCE [LARGE SCALE GENOMIC DNA]</scope>
    <source>
        <strain evidence="3 4">MLFW-2</strain>
    </source>
</reference>
<evidence type="ECO:0000313" key="3">
    <source>
        <dbReference type="EMBL" id="OEH84203.1"/>
    </source>
</evidence>
<feature type="compositionally biased region" description="Low complexity" evidence="1">
    <location>
        <begin position="325"/>
        <end position="343"/>
    </location>
</feature>
<dbReference type="InterPro" id="IPR048862">
    <property type="entry name" value="SPOCS_spoVID_N"/>
</dbReference>
<dbReference type="AlphaFoldDB" id="A0A1E5L2E7"/>
<protein>
    <recommendedName>
        <fullName evidence="2">Stage VI sporulation protein D N-terminal domain-containing protein</fullName>
    </recommendedName>
</protein>
<dbReference type="OrthoDB" id="2966368at2"/>
<dbReference type="Proteomes" id="UP000095255">
    <property type="component" value="Unassembled WGS sequence"/>
</dbReference>
<comment type="caution">
    <text evidence="3">The sequence shown here is derived from an EMBL/GenBank/DDBJ whole genome shotgun (WGS) entry which is preliminary data.</text>
</comment>
<keyword evidence="4" id="KW-1185">Reference proteome</keyword>
<feature type="region of interest" description="Disordered" evidence="1">
    <location>
        <begin position="390"/>
        <end position="416"/>
    </location>
</feature>
<dbReference type="RefSeq" id="WP_069703440.1">
    <property type="nucleotide sequence ID" value="NZ_MJAT01000040.1"/>
</dbReference>
<feature type="compositionally biased region" description="Acidic residues" evidence="1">
    <location>
        <begin position="344"/>
        <end position="358"/>
    </location>
</feature>
<sequence>MSLNVFEIQFRDEMEVIGLGVDSITEIDLIPKVEIRETDNMYSLTGMILLKGKYKPKKKATETDIQQGLSQPWVPQAEPELQKLEKTFPIRVMIPADRVEVEDDINIYLNDLTYEMRSENLLSVSCIIVLEGITPEPKPSSQVNVVEDAFGQESLNHSGSEEAATVASDPYNYQSPWSQDYTTPGYATQSQMYPWLEDNSPNNPFDPYQAETTSANPYEQYQYQFNDQEMQNYMQDMMKEFKQYPQAAQGANFDQDYYREQQRIQQEQEWLAQQQHLQALEEARETQAALLAQKVQQQSPVADWSAAQALQQPEPTQQPDPEPQVQPVQTQPIQQPQPVQEQQAVEEVEESFEAEQEQQLETIERTEEQVRTEPDIGDMPVRIKLNFTDSTKKEAQTKEAVKEQTEQKEQTDASEKQSWWKTWHNTEERFTPIRYYIMKENDDINSIVEQYNISRLELISANKNLEDGQWRKGTRIRIPVK</sequence>
<dbReference type="EMBL" id="MJAT01000040">
    <property type="protein sequence ID" value="OEH84203.1"/>
    <property type="molecule type" value="Genomic_DNA"/>
</dbReference>
<dbReference type="Pfam" id="PF20918">
    <property type="entry name" value="SPOCS_spoVID-N"/>
    <property type="match status" value="1"/>
</dbReference>
<dbReference type="STRING" id="1390249.BHU72_12425"/>
<organism evidence="3 4">
    <name type="scientific">Desulfuribacillus stibiiarsenatis</name>
    <dbReference type="NCBI Taxonomy" id="1390249"/>
    <lineage>
        <taxon>Bacteria</taxon>
        <taxon>Bacillati</taxon>
        <taxon>Bacillota</taxon>
        <taxon>Desulfuribacillia</taxon>
        <taxon>Desulfuribacillales</taxon>
        <taxon>Desulfuribacillaceae</taxon>
        <taxon>Desulfuribacillus</taxon>
    </lineage>
</organism>
<feature type="compositionally biased region" description="Basic and acidic residues" evidence="1">
    <location>
        <begin position="362"/>
        <end position="373"/>
    </location>
</feature>
<feature type="region of interest" description="Disordered" evidence="1">
    <location>
        <begin position="302"/>
        <end position="373"/>
    </location>
</feature>
<evidence type="ECO:0000256" key="1">
    <source>
        <dbReference type="SAM" id="MobiDB-lite"/>
    </source>
</evidence>
<accession>A0A1E5L2E7</accession>
<gene>
    <name evidence="3" type="ORF">BHU72_12425</name>
</gene>
<feature type="compositionally biased region" description="Basic and acidic residues" evidence="1">
    <location>
        <begin position="390"/>
        <end position="415"/>
    </location>
</feature>
<evidence type="ECO:0000313" key="4">
    <source>
        <dbReference type="Proteomes" id="UP000095255"/>
    </source>
</evidence>
<feature type="domain" description="Stage VI sporulation protein D N-terminal" evidence="2">
    <location>
        <begin position="20"/>
        <end position="133"/>
    </location>
</feature>
<evidence type="ECO:0000259" key="2">
    <source>
        <dbReference type="Pfam" id="PF20918"/>
    </source>
</evidence>
<name>A0A1E5L2E7_9FIRM</name>
<proteinExistence type="predicted"/>